<reference evidence="2 3" key="1">
    <citation type="submission" date="2024-05" db="EMBL/GenBank/DDBJ databases">
        <title>Roseateles sp. 2.12 16S ribosomal RNA gene Genome sequencing and assembly.</title>
        <authorList>
            <person name="Woo H."/>
        </authorList>
    </citation>
    <scope>NUCLEOTIDE SEQUENCE [LARGE SCALE GENOMIC DNA]</scope>
    <source>
        <strain evidence="2 3">2.12</strain>
    </source>
</reference>
<feature type="signal peptide" evidence="1">
    <location>
        <begin position="1"/>
        <end position="25"/>
    </location>
</feature>
<comment type="caution">
    <text evidence="2">The sequence shown here is derived from an EMBL/GenBank/DDBJ whole genome shotgun (WGS) entry which is preliminary data.</text>
</comment>
<name>A0ABV0GFD8_9BURK</name>
<dbReference type="RefSeq" id="WP_347610510.1">
    <property type="nucleotide sequence ID" value="NZ_JBDPZC010000006.1"/>
</dbReference>
<evidence type="ECO:0000256" key="1">
    <source>
        <dbReference type="SAM" id="SignalP"/>
    </source>
</evidence>
<sequence>MNAIKTVVLASLLALGGTFSASASAQTMDHSAMHAGGASAPAADMTDGEIRKIDKESKKLTIRHGEIKNLQMPGMTMVFQVRDPAMLDQVKVGDKVRFKVERLSGGLVVMELQAAAN</sequence>
<organism evidence="2 3">
    <name type="scientific">Roseateles flavus</name>
    <dbReference type="NCBI Taxonomy" id="3149041"/>
    <lineage>
        <taxon>Bacteria</taxon>
        <taxon>Pseudomonadati</taxon>
        <taxon>Pseudomonadota</taxon>
        <taxon>Betaproteobacteria</taxon>
        <taxon>Burkholderiales</taxon>
        <taxon>Sphaerotilaceae</taxon>
        <taxon>Roseateles</taxon>
    </lineage>
</organism>
<dbReference type="Pfam" id="PF11604">
    <property type="entry name" value="CusF_Ec"/>
    <property type="match status" value="1"/>
</dbReference>
<dbReference type="EMBL" id="JBDPZC010000006">
    <property type="protein sequence ID" value="MEO3713781.1"/>
    <property type="molecule type" value="Genomic_DNA"/>
</dbReference>
<proteinExistence type="predicted"/>
<evidence type="ECO:0000313" key="3">
    <source>
        <dbReference type="Proteomes" id="UP001462640"/>
    </source>
</evidence>
<dbReference type="InterPro" id="IPR021647">
    <property type="entry name" value="CusF_Ec"/>
</dbReference>
<accession>A0ABV0GFD8</accession>
<protein>
    <submittedName>
        <fullName evidence="2">Copper-binding protein</fullName>
    </submittedName>
</protein>
<dbReference type="InterPro" id="IPR042230">
    <property type="entry name" value="CusF_sf"/>
</dbReference>
<dbReference type="Gene3D" id="2.40.50.320">
    <property type="entry name" value="Copper binding periplasmic protein CusF"/>
    <property type="match status" value="1"/>
</dbReference>
<keyword evidence="1" id="KW-0732">Signal</keyword>
<evidence type="ECO:0000313" key="2">
    <source>
        <dbReference type="EMBL" id="MEO3713781.1"/>
    </source>
</evidence>
<gene>
    <name evidence="2" type="ORF">ABDJ40_13535</name>
</gene>
<feature type="chain" id="PRO_5045216492" evidence="1">
    <location>
        <begin position="26"/>
        <end position="117"/>
    </location>
</feature>
<dbReference type="Proteomes" id="UP001462640">
    <property type="component" value="Unassembled WGS sequence"/>
</dbReference>
<keyword evidence="3" id="KW-1185">Reference proteome</keyword>